<dbReference type="Proteomes" id="UP000556436">
    <property type="component" value="Unassembled WGS sequence"/>
</dbReference>
<proteinExistence type="predicted"/>
<dbReference type="InterPro" id="IPR011033">
    <property type="entry name" value="PRC_barrel-like_sf"/>
</dbReference>
<sequence length="199" mass="20738">MNTLVLASELTKRPVVTLEGEAVAQIKDTVFDGPAGQITGFTLNGRGLLSGPLKQSLPWPAVHALGRHAVMILGREVLAEPAAVVASGEAAGGGVLGVRVLTDEGTDAGTVLDVVVEADGRVAGFQVAAIEPPEHRRRTVFIPRGEGVAVSGQALVIPAEACRFVADDLPSFTAQVEIFRTRQAARGTGAGQEGRERTW</sequence>
<protein>
    <submittedName>
        <fullName evidence="2">Sporulation protein YlmC with PRC-barrel domain</fullName>
    </submittedName>
</protein>
<comment type="caution">
    <text evidence="2">The sequence shown here is derived from an EMBL/GenBank/DDBJ whole genome shotgun (WGS) entry which is preliminary data.</text>
</comment>
<dbReference type="AlphaFoldDB" id="A0A7W7PHV3"/>
<evidence type="ECO:0000313" key="3">
    <source>
        <dbReference type="Proteomes" id="UP000556436"/>
    </source>
</evidence>
<gene>
    <name evidence="2" type="ORF">FHS38_005744</name>
</gene>
<dbReference type="RefSeq" id="WP_184738291.1">
    <property type="nucleotide sequence ID" value="NZ_CP147867.1"/>
</dbReference>
<organism evidence="2 3">
    <name type="scientific">Streptomyces netropsis</name>
    <name type="common">Streptoverticillium netropsis</name>
    <dbReference type="NCBI Taxonomy" id="55404"/>
    <lineage>
        <taxon>Bacteria</taxon>
        <taxon>Bacillati</taxon>
        <taxon>Actinomycetota</taxon>
        <taxon>Actinomycetes</taxon>
        <taxon>Kitasatosporales</taxon>
        <taxon>Streptomycetaceae</taxon>
        <taxon>Streptomyces</taxon>
    </lineage>
</organism>
<evidence type="ECO:0000259" key="1">
    <source>
        <dbReference type="Pfam" id="PF05239"/>
    </source>
</evidence>
<name>A0A7W7PHV3_STRNE</name>
<accession>A0A7W7PHV3</accession>
<evidence type="ECO:0000313" key="2">
    <source>
        <dbReference type="EMBL" id="MBB4889668.1"/>
    </source>
</evidence>
<dbReference type="Gene3D" id="2.30.30.240">
    <property type="entry name" value="PRC-barrel domain"/>
    <property type="match status" value="1"/>
</dbReference>
<reference evidence="2 3" key="1">
    <citation type="submission" date="2020-08" db="EMBL/GenBank/DDBJ databases">
        <title>Genomic Encyclopedia of Type Strains, Phase III (KMG-III): the genomes of soil and plant-associated and newly described type strains.</title>
        <authorList>
            <person name="Whitman W."/>
        </authorList>
    </citation>
    <scope>NUCLEOTIDE SEQUENCE [LARGE SCALE GENOMIC DNA]</scope>
    <source>
        <strain evidence="2 3">CECT 3265</strain>
    </source>
</reference>
<dbReference type="EMBL" id="JACHJG010000014">
    <property type="protein sequence ID" value="MBB4889668.1"/>
    <property type="molecule type" value="Genomic_DNA"/>
</dbReference>
<dbReference type="InterPro" id="IPR027275">
    <property type="entry name" value="PRC-brl_dom"/>
</dbReference>
<dbReference type="Pfam" id="PF05239">
    <property type="entry name" value="PRC"/>
    <property type="match status" value="2"/>
</dbReference>
<feature type="domain" description="PRC-barrel" evidence="1">
    <location>
        <begin position="96"/>
        <end position="158"/>
    </location>
</feature>
<feature type="domain" description="PRC-barrel" evidence="1">
    <location>
        <begin position="5"/>
        <end position="72"/>
    </location>
</feature>
<dbReference type="SUPFAM" id="SSF50346">
    <property type="entry name" value="PRC-barrel domain"/>
    <property type="match status" value="2"/>
</dbReference>
<keyword evidence="3" id="KW-1185">Reference proteome</keyword>